<dbReference type="InterPro" id="IPR007212">
    <property type="entry name" value="Zf-like"/>
</dbReference>
<gene>
    <name evidence="2" type="ORF">DW099_16265</name>
</gene>
<organism evidence="2 3">
    <name type="scientific">Emergencia timonensis</name>
    <dbReference type="NCBI Taxonomy" id="1776384"/>
    <lineage>
        <taxon>Bacteria</taxon>
        <taxon>Bacillati</taxon>
        <taxon>Bacillota</taxon>
        <taxon>Clostridia</taxon>
        <taxon>Peptostreptococcales</taxon>
        <taxon>Anaerovoracaceae</taxon>
        <taxon>Emergencia</taxon>
    </lineage>
</organism>
<evidence type="ECO:0000313" key="3">
    <source>
        <dbReference type="Proteomes" id="UP000284841"/>
    </source>
</evidence>
<dbReference type="AlphaFoldDB" id="A0A415DXD2"/>
<feature type="domain" description="Cysteine-rich small" evidence="1">
    <location>
        <begin position="25"/>
        <end position="105"/>
    </location>
</feature>
<protein>
    <recommendedName>
        <fullName evidence="1">Cysteine-rich small domain-containing protein</fullName>
    </recommendedName>
</protein>
<dbReference type="EMBL" id="QRMS01000005">
    <property type="protein sequence ID" value="RHJ85281.1"/>
    <property type="molecule type" value="Genomic_DNA"/>
</dbReference>
<reference evidence="2 3" key="1">
    <citation type="submission" date="2018-08" db="EMBL/GenBank/DDBJ databases">
        <title>A genome reference for cultivated species of the human gut microbiota.</title>
        <authorList>
            <person name="Zou Y."/>
            <person name="Xue W."/>
            <person name="Luo G."/>
        </authorList>
    </citation>
    <scope>NUCLEOTIDE SEQUENCE [LARGE SCALE GENOMIC DNA]</scope>
    <source>
        <strain evidence="2 3">AM07-24</strain>
    </source>
</reference>
<dbReference type="Proteomes" id="UP000284841">
    <property type="component" value="Unassembled WGS sequence"/>
</dbReference>
<dbReference type="OrthoDB" id="9799337at2"/>
<comment type="caution">
    <text evidence="2">The sequence shown here is derived from an EMBL/GenBank/DDBJ whole genome shotgun (WGS) entry which is preliminary data.</text>
</comment>
<sequence>MGESYECYCLYGINDKGFCEDASEYKFFSHKSCEYFPCHRTVDEENYNCIFCYCPLYAMGRDCGGNFLYLDNGVKDCSGCMVPHKRENYDHMMEKLMEFYKTLREKV</sequence>
<keyword evidence="3" id="KW-1185">Reference proteome</keyword>
<name>A0A415DXD2_9FIRM</name>
<proteinExistence type="predicted"/>
<accession>A0A415DXD2</accession>
<evidence type="ECO:0000259" key="1">
    <source>
        <dbReference type="Pfam" id="PF04071"/>
    </source>
</evidence>
<dbReference type="STRING" id="1776384.GCA_900086585_00020"/>
<dbReference type="Pfam" id="PF04071">
    <property type="entry name" value="zf-like"/>
    <property type="match status" value="1"/>
</dbReference>
<evidence type="ECO:0000313" key="2">
    <source>
        <dbReference type="EMBL" id="RHJ85281.1"/>
    </source>
</evidence>